<keyword evidence="2" id="KW-1185">Reference proteome</keyword>
<evidence type="ECO:0000313" key="3">
    <source>
        <dbReference type="WBParaSite" id="PSAMB.scaffold849size40297.g9144.t1"/>
    </source>
</evidence>
<feature type="region of interest" description="Disordered" evidence="1">
    <location>
        <begin position="1"/>
        <end position="57"/>
    </location>
</feature>
<feature type="compositionally biased region" description="Low complexity" evidence="1">
    <location>
        <begin position="1"/>
        <end position="19"/>
    </location>
</feature>
<protein>
    <submittedName>
        <fullName evidence="3">Uncharacterized protein</fullName>
    </submittedName>
</protein>
<name>A0A914XGI9_9BILA</name>
<dbReference type="Proteomes" id="UP000887566">
    <property type="component" value="Unplaced"/>
</dbReference>
<proteinExistence type="predicted"/>
<sequence length="142" mass="14906">MVQPMAQPQLQQQQSWPNPFASSAPMATMNQTPAAHAFPTPVAATKAPAPQSKAANTWADSMSKVNIDLGGLGLSRPQMKQSVSLNQMQQKQLQQPTTPMGFNAFATQPMTSPSGAASSAFPSGAPSHPTGGQQPSNFDLLM</sequence>
<evidence type="ECO:0000256" key="1">
    <source>
        <dbReference type="SAM" id="MobiDB-lite"/>
    </source>
</evidence>
<reference evidence="3" key="1">
    <citation type="submission" date="2022-11" db="UniProtKB">
        <authorList>
            <consortium name="WormBaseParasite"/>
        </authorList>
    </citation>
    <scope>IDENTIFICATION</scope>
</reference>
<feature type="compositionally biased region" description="Low complexity" evidence="1">
    <location>
        <begin position="37"/>
        <end position="50"/>
    </location>
</feature>
<dbReference type="AlphaFoldDB" id="A0A914XGI9"/>
<dbReference type="WBParaSite" id="PSAMB.scaffold849size40297.g9144.t1">
    <property type="protein sequence ID" value="PSAMB.scaffold849size40297.g9144.t1"/>
    <property type="gene ID" value="PSAMB.scaffold849size40297.g9144"/>
</dbReference>
<feature type="compositionally biased region" description="Polar residues" evidence="1">
    <location>
        <begin position="96"/>
        <end position="111"/>
    </location>
</feature>
<feature type="compositionally biased region" description="Low complexity" evidence="1">
    <location>
        <begin position="112"/>
        <end position="129"/>
    </location>
</feature>
<evidence type="ECO:0000313" key="2">
    <source>
        <dbReference type="Proteomes" id="UP000887566"/>
    </source>
</evidence>
<feature type="region of interest" description="Disordered" evidence="1">
    <location>
        <begin position="80"/>
        <end position="142"/>
    </location>
</feature>
<organism evidence="2 3">
    <name type="scientific">Plectus sambesii</name>
    <dbReference type="NCBI Taxonomy" id="2011161"/>
    <lineage>
        <taxon>Eukaryota</taxon>
        <taxon>Metazoa</taxon>
        <taxon>Ecdysozoa</taxon>
        <taxon>Nematoda</taxon>
        <taxon>Chromadorea</taxon>
        <taxon>Plectida</taxon>
        <taxon>Plectina</taxon>
        <taxon>Plectoidea</taxon>
        <taxon>Plectidae</taxon>
        <taxon>Plectus</taxon>
    </lineage>
</organism>
<accession>A0A914XGI9</accession>
<feature type="compositionally biased region" description="Polar residues" evidence="1">
    <location>
        <begin position="130"/>
        <end position="142"/>
    </location>
</feature>